<organism evidence="2 3">
    <name type="scientific">Pseudoalteromonas rubra</name>
    <dbReference type="NCBI Taxonomy" id="43658"/>
    <lineage>
        <taxon>Bacteria</taxon>
        <taxon>Pseudomonadati</taxon>
        <taxon>Pseudomonadota</taxon>
        <taxon>Gammaproteobacteria</taxon>
        <taxon>Alteromonadales</taxon>
        <taxon>Pseudoalteromonadaceae</taxon>
        <taxon>Pseudoalteromonas</taxon>
    </lineage>
</organism>
<feature type="compositionally biased region" description="Basic and acidic residues" evidence="1">
    <location>
        <begin position="19"/>
        <end position="30"/>
    </location>
</feature>
<reference evidence="3" key="2">
    <citation type="submission" date="2019-06" db="EMBL/GenBank/DDBJ databases">
        <title>Co-occurence of chitin degradation, pigmentation and bioactivity in marine Pseudoalteromonas.</title>
        <authorList>
            <person name="Sonnenschein E.C."/>
            <person name="Bech P.K."/>
        </authorList>
    </citation>
    <scope>NUCLEOTIDE SEQUENCE [LARGE SCALE GENOMIC DNA]</scope>
    <source>
        <strain evidence="3">S2599</strain>
    </source>
</reference>
<feature type="region of interest" description="Disordered" evidence="1">
    <location>
        <begin position="1"/>
        <end position="30"/>
    </location>
</feature>
<protein>
    <submittedName>
        <fullName evidence="2">Uncharacterized protein</fullName>
    </submittedName>
</protein>
<reference evidence="2 3" key="1">
    <citation type="submission" date="2018-01" db="EMBL/GenBank/DDBJ databases">
        <authorList>
            <person name="Paulsen S."/>
            <person name="Gram L.K."/>
        </authorList>
    </citation>
    <scope>NUCLEOTIDE SEQUENCE [LARGE SCALE GENOMIC DNA]</scope>
    <source>
        <strain evidence="2 3">S2599</strain>
    </source>
</reference>
<dbReference type="EMBL" id="PNCJ01000026">
    <property type="protein sequence ID" value="TMP35011.1"/>
    <property type="molecule type" value="Genomic_DNA"/>
</dbReference>
<dbReference type="AlphaFoldDB" id="A0A5S3WXT7"/>
<comment type="caution">
    <text evidence="2">The sequence shown here is derived from an EMBL/GenBank/DDBJ whole genome shotgun (WGS) entry which is preliminary data.</text>
</comment>
<sequence>MASAKTGADGKLAQTLPENTHHDSLVTKSTDDQTLHTQLYTLLDVTNTGYGIIEFDQKPSCDHPRKNVAPSAPTASQPDLLYLRF</sequence>
<accession>A0A5S3WXT7</accession>
<name>A0A5S3WXT7_9GAMM</name>
<feature type="region of interest" description="Disordered" evidence="1">
    <location>
        <begin position="59"/>
        <end position="78"/>
    </location>
</feature>
<evidence type="ECO:0000256" key="1">
    <source>
        <dbReference type="SAM" id="MobiDB-lite"/>
    </source>
</evidence>
<dbReference type="Proteomes" id="UP000306719">
    <property type="component" value="Unassembled WGS sequence"/>
</dbReference>
<gene>
    <name evidence="2" type="ORF">CWB98_16980</name>
</gene>
<evidence type="ECO:0000313" key="2">
    <source>
        <dbReference type="EMBL" id="TMP35011.1"/>
    </source>
</evidence>
<proteinExistence type="predicted"/>
<evidence type="ECO:0000313" key="3">
    <source>
        <dbReference type="Proteomes" id="UP000306719"/>
    </source>
</evidence>